<name>A0A3T1DAF5_9BACL</name>
<dbReference type="Proteomes" id="UP000289856">
    <property type="component" value="Chromosome"/>
</dbReference>
<proteinExistence type="predicted"/>
<protein>
    <submittedName>
        <fullName evidence="1">Uncharacterized protein</fullName>
    </submittedName>
</protein>
<dbReference type="KEGG" id="cohn:KCTCHS21_43570"/>
<keyword evidence="2" id="KW-1185">Reference proteome</keyword>
<dbReference type="AlphaFoldDB" id="A0A3T1DAF5"/>
<evidence type="ECO:0000313" key="1">
    <source>
        <dbReference type="EMBL" id="BBI34958.1"/>
    </source>
</evidence>
<dbReference type="RefSeq" id="WP_130613156.1">
    <property type="nucleotide sequence ID" value="NZ_AP019400.1"/>
</dbReference>
<accession>A0A3T1DAF5</accession>
<reference evidence="1 2" key="1">
    <citation type="submission" date="2019-01" db="EMBL/GenBank/DDBJ databases">
        <title>Complete genome sequence of Cohnella hallensis HS21 isolated from Korean fir (Abies koreana) rhizospheric soil.</title>
        <authorList>
            <person name="Jiang L."/>
            <person name="Kang S.W."/>
            <person name="Kim S."/>
            <person name="Jung J."/>
            <person name="Kim C.Y."/>
            <person name="Kim D.H."/>
            <person name="Kim S.W."/>
            <person name="Lee J."/>
        </authorList>
    </citation>
    <scope>NUCLEOTIDE SEQUENCE [LARGE SCALE GENOMIC DNA]</scope>
    <source>
        <strain evidence="1 2">HS21</strain>
    </source>
</reference>
<dbReference type="EMBL" id="AP019400">
    <property type="protein sequence ID" value="BBI34958.1"/>
    <property type="molecule type" value="Genomic_DNA"/>
</dbReference>
<gene>
    <name evidence="1" type="ORF">KCTCHS21_43570</name>
</gene>
<sequence>MQHYMFLESKLVFIFKQYESLLDNVVEITIYNETCRRNILNYQTQNLLNQFKCVCENVKIKPAFTIKPEDGKLKTALFSVLFNEPQGTLTVSLYITKNQLLFTEYRSIPGITE</sequence>
<organism evidence="1 2">
    <name type="scientific">Cohnella abietis</name>
    <dbReference type="NCBI Taxonomy" id="2507935"/>
    <lineage>
        <taxon>Bacteria</taxon>
        <taxon>Bacillati</taxon>
        <taxon>Bacillota</taxon>
        <taxon>Bacilli</taxon>
        <taxon>Bacillales</taxon>
        <taxon>Paenibacillaceae</taxon>
        <taxon>Cohnella</taxon>
    </lineage>
</organism>
<evidence type="ECO:0000313" key="2">
    <source>
        <dbReference type="Proteomes" id="UP000289856"/>
    </source>
</evidence>